<dbReference type="Gene3D" id="2.130.10.10">
    <property type="entry name" value="YVTN repeat-like/Quinoprotein amine dehydrogenase"/>
    <property type="match status" value="1"/>
</dbReference>
<sequence length="440" mass="46813">MHEPHFDGLRTYADDAARQPDFAVIRQRAARVRRHRRRATASSVAVVIAALVATSLGYAVTGGPQIAAPTPSPSVDPDTGWPRVTSVVATGPADLYAVVERCRDCGPELYASDDAGATWLRRSVPPTADSAAPSPSAVIVPLGRGVLAWQQLRVVSLKELEPSRSPQVSPSAEPADGAPSPSATDRLWTTVDEGRTWRRAVVEPEPVATVPAGTRPVDCRFVGQPSPCQLYTVNPASGRFAPLAHQPTGITVQDWWTGQTNIPLGAHLWVPGVDPVTNKPAIAASSDRGRTWRTHVFTAGVPATVNHGRIAGMYLPTVAADAGGTAYALIRRDDNVQDPYRTTDGGTTWLPLPGGAVADVPGPGFVTADGAHVLLSDQGLRVNRDGSRYQPMRLPGCPAELTQLGAITPSHQAAGRYLIFSDQRICLSDDGWTWRTVTVP</sequence>
<keyword evidence="2" id="KW-1133">Transmembrane helix</keyword>
<dbReference type="InterPro" id="IPR036278">
    <property type="entry name" value="Sialidase_sf"/>
</dbReference>
<protein>
    <recommendedName>
        <fullName evidence="5">Exo-alpha-sialidase</fullName>
    </recommendedName>
</protein>
<evidence type="ECO:0000313" key="3">
    <source>
        <dbReference type="EMBL" id="GIH00427.1"/>
    </source>
</evidence>
<organism evidence="3 4">
    <name type="scientific">Plantactinospora mayteni</name>
    <dbReference type="NCBI Taxonomy" id="566021"/>
    <lineage>
        <taxon>Bacteria</taxon>
        <taxon>Bacillati</taxon>
        <taxon>Actinomycetota</taxon>
        <taxon>Actinomycetes</taxon>
        <taxon>Micromonosporales</taxon>
        <taxon>Micromonosporaceae</taxon>
        <taxon>Plantactinospora</taxon>
    </lineage>
</organism>
<evidence type="ECO:0000256" key="2">
    <source>
        <dbReference type="SAM" id="Phobius"/>
    </source>
</evidence>
<accession>A0ABQ4F0I4</accession>
<name>A0ABQ4F0I4_9ACTN</name>
<proteinExistence type="predicted"/>
<reference evidence="3 4" key="1">
    <citation type="submission" date="2021-01" db="EMBL/GenBank/DDBJ databases">
        <title>Whole genome shotgun sequence of Plantactinospora mayteni NBRC 109088.</title>
        <authorList>
            <person name="Komaki H."/>
            <person name="Tamura T."/>
        </authorList>
    </citation>
    <scope>NUCLEOTIDE SEQUENCE [LARGE SCALE GENOMIC DNA]</scope>
    <source>
        <strain evidence="3 4">NBRC 109088</strain>
    </source>
</reference>
<evidence type="ECO:0000256" key="1">
    <source>
        <dbReference type="SAM" id="MobiDB-lite"/>
    </source>
</evidence>
<dbReference type="EMBL" id="BONX01000053">
    <property type="protein sequence ID" value="GIH00427.1"/>
    <property type="molecule type" value="Genomic_DNA"/>
</dbReference>
<dbReference type="InterPro" id="IPR015943">
    <property type="entry name" value="WD40/YVTN_repeat-like_dom_sf"/>
</dbReference>
<keyword evidence="4" id="KW-1185">Reference proteome</keyword>
<keyword evidence="2" id="KW-0472">Membrane</keyword>
<dbReference type="RefSeq" id="WP_203861738.1">
    <property type="nucleotide sequence ID" value="NZ_BAAAZQ010000023.1"/>
</dbReference>
<comment type="caution">
    <text evidence="3">The sequence shown here is derived from an EMBL/GenBank/DDBJ whole genome shotgun (WGS) entry which is preliminary data.</text>
</comment>
<gene>
    <name evidence="3" type="ORF">Pma05_69990</name>
</gene>
<feature type="transmembrane region" description="Helical" evidence="2">
    <location>
        <begin position="41"/>
        <end position="60"/>
    </location>
</feature>
<feature type="region of interest" description="Disordered" evidence="1">
    <location>
        <begin position="160"/>
        <end position="186"/>
    </location>
</feature>
<evidence type="ECO:0000313" key="4">
    <source>
        <dbReference type="Proteomes" id="UP000621500"/>
    </source>
</evidence>
<dbReference type="Proteomes" id="UP000621500">
    <property type="component" value="Unassembled WGS sequence"/>
</dbReference>
<evidence type="ECO:0008006" key="5">
    <source>
        <dbReference type="Google" id="ProtNLM"/>
    </source>
</evidence>
<dbReference type="SUPFAM" id="SSF50939">
    <property type="entry name" value="Sialidases"/>
    <property type="match status" value="1"/>
</dbReference>
<keyword evidence="2" id="KW-0812">Transmembrane</keyword>